<keyword evidence="4" id="KW-1185">Reference proteome</keyword>
<dbReference type="PANTHER" id="PTHR13245:SF14">
    <property type="entry name" value="RRP15-LIKE PROTEIN"/>
    <property type="match status" value="1"/>
</dbReference>
<organism evidence="4 5">
    <name type="scientific">Nicrophorus vespilloides</name>
    <name type="common">Boreal carrion beetle</name>
    <dbReference type="NCBI Taxonomy" id="110193"/>
    <lineage>
        <taxon>Eukaryota</taxon>
        <taxon>Metazoa</taxon>
        <taxon>Ecdysozoa</taxon>
        <taxon>Arthropoda</taxon>
        <taxon>Hexapoda</taxon>
        <taxon>Insecta</taxon>
        <taxon>Pterygota</taxon>
        <taxon>Neoptera</taxon>
        <taxon>Endopterygota</taxon>
        <taxon>Coleoptera</taxon>
        <taxon>Polyphaga</taxon>
        <taxon>Staphyliniformia</taxon>
        <taxon>Silphidae</taxon>
        <taxon>Nicrophorinae</taxon>
        <taxon>Nicrophorus</taxon>
    </lineage>
</organism>
<evidence type="ECO:0000256" key="3">
    <source>
        <dbReference type="SAM" id="MobiDB-lite"/>
    </source>
</evidence>
<feature type="compositionally biased region" description="Acidic residues" evidence="3">
    <location>
        <begin position="96"/>
        <end position="114"/>
    </location>
</feature>
<feature type="region of interest" description="Disordered" evidence="3">
    <location>
        <begin position="1"/>
        <end position="137"/>
    </location>
</feature>
<sequence length="333" mass="37481">MKKMGVKPKLVVQYDSDDSDSEKSTQNSAEEESEQDEKDDFQFSDEDAESDLSDGEDMDDDDDDDSENDDAGDDEDKTEVPTETVQKDDTDSNKESDDEDDDSEGMDVDDEDDGDGNKGWADSISKILNTKKPAKKKSLVLSKAKLLADSKKDVPKPKSAGFEIVKEDGKVDEAKIEVAIKNDKKRKEDSAKLMKLSIKGLRKMPNALERPRERALSKTATKGVVQLFNAVRKQQKEIKDKLEEAGPMESKKEKAMMSIDRGAFLDSLKKDKSVIVDNLDVMKNLGKKQQKEVEGDESSWSVLQPNFRMGANLKDWDKKDEEEQEMEEEIEFA</sequence>
<feature type="compositionally biased region" description="Basic and acidic residues" evidence="3">
    <location>
        <begin position="85"/>
        <end position="95"/>
    </location>
</feature>
<feature type="region of interest" description="Disordered" evidence="3">
    <location>
        <begin position="313"/>
        <end position="333"/>
    </location>
</feature>
<dbReference type="Pfam" id="PF07890">
    <property type="entry name" value="Rrp15p"/>
    <property type="match status" value="1"/>
</dbReference>
<evidence type="ECO:0000313" key="4">
    <source>
        <dbReference type="Proteomes" id="UP000695000"/>
    </source>
</evidence>
<reference evidence="5" key="1">
    <citation type="submission" date="2025-08" db="UniProtKB">
        <authorList>
            <consortium name="RefSeq"/>
        </authorList>
    </citation>
    <scope>IDENTIFICATION</scope>
    <source>
        <tissue evidence="5">Whole Larva</tissue>
    </source>
</reference>
<name>A0ABM1M3N3_NICVS</name>
<dbReference type="GeneID" id="108557254"/>
<accession>A0ABM1M3N3</accession>
<evidence type="ECO:0000256" key="1">
    <source>
        <dbReference type="ARBA" id="ARBA00007462"/>
    </source>
</evidence>
<dbReference type="RefSeq" id="XP_017769183.1">
    <property type="nucleotide sequence ID" value="XM_017913694.1"/>
</dbReference>
<feature type="compositionally biased region" description="Acidic residues" evidence="3">
    <location>
        <begin position="29"/>
        <end position="77"/>
    </location>
</feature>
<protein>
    <recommendedName>
        <fullName evidence="2">RRP15-like protein</fullName>
    </recommendedName>
</protein>
<dbReference type="Proteomes" id="UP000695000">
    <property type="component" value="Unplaced"/>
</dbReference>
<evidence type="ECO:0000313" key="5">
    <source>
        <dbReference type="RefSeq" id="XP_017769183.1"/>
    </source>
</evidence>
<proteinExistence type="inferred from homology"/>
<comment type="similarity">
    <text evidence="1">Belongs to the RRP15 family.</text>
</comment>
<evidence type="ECO:0000256" key="2">
    <source>
        <dbReference type="ARBA" id="ARBA00017475"/>
    </source>
</evidence>
<dbReference type="PANTHER" id="PTHR13245">
    <property type="entry name" value="RRP15-LIKE PROTEIN"/>
    <property type="match status" value="1"/>
</dbReference>
<dbReference type="InterPro" id="IPR012459">
    <property type="entry name" value="Rrp15"/>
</dbReference>
<feature type="compositionally biased region" description="Acidic residues" evidence="3">
    <location>
        <begin position="322"/>
        <end position="333"/>
    </location>
</feature>
<gene>
    <name evidence="5" type="primary">LOC108557254</name>
</gene>